<dbReference type="RefSeq" id="WP_345728266.1">
    <property type="nucleotide sequence ID" value="NZ_BAAAYN010000017.1"/>
</dbReference>
<dbReference type="PANTHER" id="PTHR32027">
    <property type="entry name" value="CYTOSINE DEAMINASE"/>
    <property type="match status" value="1"/>
</dbReference>
<dbReference type="InterPro" id="IPR011059">
    <property type="entry name" value="Metal-dep_hydrolase_composite"/>
</dbReference>
<dbReference type="InterPro" id="IPR052349">
    <property type="entry name" value="Metallo-hydrolase_Enzymes"/>
</dbReference>
<dbReference type="Gene3D" id="2.30.40.10">
    <property type="entry name" value="Urease, subunit C, domain 1"/>
    <property type="match status" value="1"/>
</dbReference>
<dbReference type="SUPFAM" id="SSF51338">
    <property type="entry name" value="Composite domain of metallo-dependent hydrolases"/>
    <property type="match status" value="1"/>
</dbReference>
<sequence length="423" mass="44572">MELLVTDARLRDGRVVDLAVADGRVRIHPRGEAAPAPAGGTASLPGGVRVLAAEGRLVTESAVDCHLHLDKVHTLDRVGDTALAAYTGGDMGAAMTSIELASAVKTGYGREQALPQIRRALTEAVRHGTLHLQAFVDVDTAAGLEGLHAVNAARAEFADVLDVRIVAFPQDGVVRDPGAAELCEEALTAGADVVGGIPWIEHTDADAARHVEWACALAARLGKRVAMLVDDAGDAGLRTTELLATAMIERGLVGRGVACHARALALYPQPTLLRLAGLAARAGLGFVSDPHTGPLHLPVGLFQQLGIPVALGQDDIEDAYYPFGRDNLWEVAFLAAHLLEFRTGPAQQKLLDLVTTDAARVLGIEGHRLADGAAANFVVHDAERMVDLLRRHAAPRWVVSRGRVVAETTTVTVFPAADAPPIM</sequence>
<dbReference type="Gene3D" id="3.20.20.140">
    <property type="entry name" value="Metal-dependent hydrolases"/>
    <property type="match status" value="1"/>
</dbReference>
<keyword evidence="2" id="KW-1185">Reference proteome</keyword>
<reference evidence="2" key="1">
    <citation type="journal article" date="2019" name="Int. J. Syst. Evol. Microbiol.">
        <title>The Global Catalogue of Microorganisms (GCM) 10K type strain sequencing project: providing services to taxonomists for standard genome sequencing and annotation.</title>
        <authorList>
            <consortium name="The Broad Institute Genomics Platform"/>
            <consortium name="The Broad Institute Genome Sequencing Center for Infectious Disease"/>
            <person name="Wu L."/>
            <person name="Ma J."/>
        </authorList>
    </citation>
    <scope>NUCLEOTIDE SEQUENCE [LARGE SCALE GENOMIC DNA]</scope>
    <source>
        <strain evidence="2">JCM 9458</strain>
    </source>
</reference>
<organism evidence="1 2">
    <name type="scientific">Cryptosporangium minutisporangium</name>
    <dbReference type="NCBI Taxonomy" id="113569"/>
    <lineage>
        <taxon>Bacteria</taxon>
        <taxon>Bacillati</taxon>
        <taxon>Actinomycetota</taxon>
        <taxon>Actinomycetes</taxon>
        <taxon>Cryptosporangiales</taxon>
        <taxon>Cryptosporangiaceae</taxon>
        <taxon>Cryptosporangium</taxon>
    </lineage>
</organism>
<dbReference type="InterPro" id="IPR032466">
    <property type="entry name" value="Metal_Hydrolase"/>
</dbReference>
<accession>A0ABP6SWJ0</accession>
<dbReference type="SUPFAM" id="SSF51556">
    <property type="entry name" value="Metallo-dependent hydrolases"/>
    <property type="match status" value="1"/>
</dbReference>
<proteinExistence type="predicted"/>
<evidence type="ECO:0000313" key="1">
    <source>
        <dbReference type="EMBL" id="GAA3386650.1"/>
    </source>
</evidence>
<dbReference type="Proteomes" id="UP001501676">
    <property type="component" value="Unassembled WGS sequence"/>
</dbReference>
<comment type="caution">
    <text evidence="1">The sequence shown here is derived from an EMBL/GenBank/DDBJ whole genome shotgun (WGS) entry which is preliminary data.</text>
</comment>
<dbReference type="PANTHER" id="PTHR32027:SF0">
    <property type="entry name" value="CYTOSINE DEAMINASE"/>
    <property type="match status" value="1"/>
</dbReference>
<dbReference type="EMBL" id="BAAAYN010000017">
    <property type="protein sequence ID" value="GAA3386650.1"/>
    <property type="molecule type" value="Genomic_DNA"/>
</dbReference>
<evidence type="ECO:0000313" key="2">
    <source>
        <dbReference type="Proteomes" id="UP001501676"/>
    </source>
</evidence>
<gene>
    <name evidence="1" type="ORF">GCM10020369_25560</name>
</gene>
<name>A0ABP6SWJ0_9ACTN</name>
<protein>
    <submittedName>
        <fullName evidence="1">Amidohydrolase family protein</fullName>
    </submittedName>
</protein>